<proteinExistence type="predicted"/>
<evidence type="ECO:0000313" key="4">
    <source>
        <dbReference type="Proteomes" id="UP000478483"/>
    </source>
</evidence>
<evidence type="ECO:0000313" key="1">
    <source>
        <dbReference type="EMBL" id="MTR84632.1"/>
    </source>
</evidence>
<evidence type="ECO:0000313" key="3">
    <source>
        <dbReference type="Proteomes" id="UP000284465"/>
    </source>
</evidence>
<gene>
    <name evidence="2" type="ORF">DW927_03770</name>
    <name evidence="1" type="ORF">GMD50_06070</name>
</gene>
<dbReference type="Proteomes" id="UP000478483">
    <property type="component" value="Unassembled WGS sequence"/>
</dbReference>
<organism evidence="1 4">
    <name type="scientific">Roseburia intestinalis</name>
    <dbReference type="NCBI Taxonomy" id="166486"/>
    <lineage>
        <taxon>Bacteria</taxon>
        <taxon>Bacillati</taxon>
        <taxon>Bacillota</taxon>
        <taxon>Clostridia</taxon>
        <taxon>Lachnospirales</taxon>
        <taxon>Lachnospiraceae</taxon>
        <taxon>Roseburia</taxon>
    </lineage>
</organism>
<reference evidence="2 3" key="1">
    <citation type="submission" date="2018-08" db="EMBL/GenBank/DDBJ databases">
        <title>A genome reference for cultivated species of the human gut microbiota.</title>
        <authorList>
            <person name="Zou Y."/>
            <person name="Xue W."/>
            <person name="Luo G."/>
        </authorList>
    </citation>
    <scope>NUCLEOTIDE SEQUENCE [LARGE SCALE GENOMIC DNA]</scope>
    <source>
        <strain evidence="2 3">AM43-11</strain>
    </source>
</reference>
<accession>A0A415NXX1</accession>
<sequence>MLLNYQQTKVKAGRIRKYQAILPNKREETIIAQKTKKSSSDNAKKIQWHPAFYAAAELELKENIEELDLISEYHLSKEPIRIDLLIIKEENADKVMKNEIGHIMRKYNVLEYKGPGDELSIDTFYKTLGYACLYKGYGKTIDEIPADELTVSLFREAYPRELFFELERKGYVLEEKYPGIYYVSGNILFPVQIVVISRLNRTMHSSLRILSANADIEDIRKFLEQTENMKTPRERNNIDAVLQASVSANYEIYQKVRRANGMCEALRELMKDEIEQDVARGEMRGRVEGIVDTCCDLGLPEDAILERLQKKLNISLQTAQEYLKTFGKQIVKN</sequence>
<dbReference type="EMBL" id="WNAJ01000005">
    <property type="protein sequence ID" value="MTR84632.1"/>
    <property type="molecule type" value="Genomic_DNA"/>
</dbReference>
<name>A0A415NXX1_9FIRM</name>
<comment type="caution">
    <text evidence="1">The sequence shown here is derived from an EMBL/GenBank/DDBJ whole genome shotgun (WGS) entry which is preliminary data.</text>
</comment>
<protein>
    <recommendedName>
        <fullName evidence="5">Flagellar biosynthesis protein FlgM</fullName>
    </recommendedName>
</protein>
<dbReference type="RefSeq" id="WP_118412689.1">
    <property type="nucleotide sequence ID" value="NZ_JBBNID010000001.1"/>
</dbReference>
<dbReference type="AlphaFoldDB" id="A0A415NXX1"/>
<dbReference type="Proteomes" id="UP000284465">
    <property type="component" value="Unassembled WGS sequence"/>
</dbReference>
<dbReference type="EMBL" id="QSFP01000003">
    <property type="protein sequence ID" value="RHA69129.1"/>
    <property type="molecule type" value="Genomic_DNA"/>
</dbReference>
<evidence type="ECO:0000313" key="2">
    <source>
        <dbReference type="EMBL" id="RHA69129.1"/>
    </source>
</evidence>
<reference evidence="1 4" key="2">
    <citation type="journal article" date="2019" name="Nat. Med.">
        <title>A library of human gut bacterial isolates paired with longitudinal multiomics data enables mechanistic microbiome research.</title>
        <authorList>
            <person name="Poyet M."/>
            <person name="Groussin M."/>
            <person name="Gibbons S.M."/>
            <person name="Avila-Pacheco J."/>
            <person name="Jiang X."/>
            <person name="Kearney S.M."/>
            <person name="Perrotta A.R."/>
            <person name="Berdy B."/>
            <person name="Zhao S."/>
            <person name="Lieberman T.D."/>
            <person name="Swanson P.K."/>
            <person name="Smith M."/>
            <person name="Roesemann S."/>
            <person name="Alexander J.E."/>
            <person name="Rich S.A."/>
            <person name="Livny J."/>
            <person name="Vlamakis H."/>
            <person name="Clish C."/>
            <person name="Bullock K."/>
            <person name="Deik A."/>
            <person name="Scott J."/>
            <person name="Pierce K.A."/>
            <person name="Xavier R.J."/>
            <person name="Alm E.J."/>
        </authorList>
    </citation>
    <scope>NUCLEOTIDE SEQUENCE [LARGE SCALE GENOMIC DNA]</scope>
    <source>
        <strain evidence="1 4">BIOML-A1</strain>
    </source>
</reference>
<evidence type="ECO:0008006" key="5">
    <source>
        <dbReference type="Google" id="ProtNLM"/>
    </source>
</evidence>